<dbReference type="PROSITE" id="PS00237">
    <property type="entry name" value="G_PROTEIN_RECEP_F1_1"/>
    <property type="match status" value="1"/>
</dbReference>
<gene>
    <name evidence="15" type="ORF">Cadr_000019839</name>
</gene>
<sequence>MQVPVVGPSITPVSARQVSSPLSPAQPRPGGWSVPTTREGRRAGTSEALRPRDGLPVPWPGRAGAAGQPFPQSGGGSSHPAAARSSPWPQRTPFFCPSRSETHSACSSPELSWALRRLEPPELRAPQDTDGCRSPGSLGCGGIMNGSGGLDTEDASEAAGAGSWQPEAVIVPVLFALIFFVGTVGNALVLAVLLRGGQAVSTTNLFILNLGVADLCFIVCCVPFQATIYTLDGWVFGSLLCKAVHFFIFLTMHASSFTLAAVSLDRYLAIRYPLHSRELRTPRNALAAISFIWGLSLLFSGPYLSYYRQSRLANLTVCHPAWSAPRRRAMDLCTFVFSYVLPVLVLGLTYARTLRYLWRAVDPVAASSGARRAKRKVTRMIIIVAALFCLCWMPHHTLILCVWFGRFPLTRATYALRILSHLVSYANSCVNPIVYALVSKHFRKGFRKICAGLLRRAPRRASGRVCVAVQGAHGSSVLERESTDLTHVSEVAGPSFPAPAPLSGQPSNLVPSLSLGPGLHWFHLSLGQESHPNTHQSYSKVQSSRSKALLN</sequence>
<dbReference type="PRINTS" id="PR00237">
    <property type="entry name" value="GPCRRHODOPSN"/>
</dbReference>
<evidence type="ECO:0000256" key="10">
    <source>
        <dbReference type="ARBA" id="ARBA00074700"/>
    </source>
</evidence>
<evidence type="ECO:0000256" key="1">
    <source>
        <dbReference type="ARBA" id="ARBA00004141"/>
    </source>
</evidence>
<feature type="compositionally biased region" description="Polar residues" evidence="12">
    <location>
        <begin position="11"/>
        <end position="23"/>
    </location>
</feature>
<feature type="compositionally biased region" description="Low complexity" evidence="12">
    <location>
        <begin position="63"/>
        <end position="72"/>
    </location>
</feature>
<evidence type="ECO:0000256" key="4">
    <source>
        <dbReference type="ARBA" id="ARBA00022989"/>
    </source>
</evidence>
<keyword evidence="5 11" id="KW-0297">G-protein coupled receptor</keyword>
<feature type="transmembrane region" description="Helical" evidence="13">
    <location>
        <begin position="329"/>
        <end position="351"/>
    </location>
</feature>
<dbReference type="SMART" id="SM01381">
    <property type="entry name" value="7TM_GPCR_Srsx"/>
    <property type="match status" value="1"/>
</dbReference>
<dbReference type="EMBL" id="JWIN03000016">
    <property type="protein sequence ID" value="KAB1266339.1"/>
    <property type="molecule type" value="Genomic_DNA"/>
</dbReference>
<evidence type="ECO:0000256" key="11">
    <source>
        <dbReference type="RuleBase" id="RU000688"/>
    </source>
</evidence>
<evidence type="ECO:0000313" key="16">
    <source>
        <dbReference type="Proteomes" id="UP000299084"/>
    </source>
</evidence>
<dbReference type="FunFam" id="1.20.1070.10:FF:000092">
    <property type="entry name" value="Galanin receptor type 2"/>
    <property type="match status" value="1"/>
</dbReference>
<protein>
    <recommendedName>
        <fullName evidence="10">Galanin receptor type 2</fullName>
    </recommendedName>
</protein>
<evidence type="ECO:0000256" key="7">
    <source>
        <dbReference type="ARBA" id="ARBA00023157"/>
    </source>
</evidence>
<keyword evidence="16" id="KW-1185">Reference proteome</keyword>
<dbReference type="AlphaFoldDB" id="A0A5N4D5N0"/>
<comment type="caution">
    <text evidence="15">The sequence shown here is derived from an EMBL/GenBank/DDBJ whole genome shotgun (WGS) entry which is preliminary data.</text>
</comment>
<keyword evidence="4 13" id="KW-1133">Transmembrane helix</keyword>
<evidence type="ECO:0000256" key="8">
    <source>
        <dbReference type="ARBA" id="ARBA00023170"/>
    </source>
</evidence>
<dbReference type="Proteomes" id="UP000299084">
    <property type="component" value="Unassembled WGS sequence"/>
</dbReference>
<evidence type="ECO:0000313" key="15">
    <source>
        <dbReference type="EMBL" id="KAB1266339.1"/>
    </source>
</evidence>
<evidence type="ECO:0000256" key="9">
    <source>
        <dbReference type="ARBA" id="ARBA00023224"/>
    </source>
</evidence>
<dbReference type="InterPro" id="IPR017452">
    <property type="entry name" value="GPCR_Rhodpsn_7TM"/>
</dbReference>
<name>A0A5N4D5N0_CAMDR</name>
<dbReference type="STRING" id="9838.ENSCDRP00005006497"/>
<evidence type="ECO:0000256" key="13">
    <source>
        <dbReference type="SAM" id="Phobius"/>
    </source>
</evidence>
<feature type="transmembrane region" description="Helical" evidence="13">
    <location>
        <begin position="206"/>
        <end position="231"/>
    </location>
</feature>
<evidence type="ECO:0000259" key="14">
    <source>
        <dbReference type="PROSITE" id="PS50262"/>
    </source>
</evidence>
<dbReference type="InterPro" id="IPR000405">
    <property type="entry name" value="Galanin_rcpt"/>
</dbReference>
<feature type="compositionally biased region" description="Basic and acidic residues" evidence="12">
    <location>
        <begin position="38"/>
        <end position="53"/>
    </location>
</feature>
<dbReference type="GO" id="GO:0005886">
    <property type="term" value="C:plasma membrane"/>
    <property type="evidence" value="ECO:0007669"/>
    <property type="project" value="TreeGrafter"/>
</dbReference>
<comment type="similarity">
    <text evidence="2 11">Belongs to the G-protein coupled receptor 1 family.</text>
</comment>
<evidence type="ECO:0000256" key="3">
    <source>
        <dbReference type="ARBA" id="ARBA00022692"/>
    </source>
</evidence>
<dbReference type="GO" id="GO:0004966">
    <property type="term" value="F:galanin receptor activity"/>
    <property type="evidence" value="ECO:0007669"/>
    <property type="project" value="InterPro"/>
</dbReference>
<evidence type="ECO:0000256" key="2">
    <source>
        <dbReference type="ARBA" id="ARBA00010663"/>
    </source>
</evidence>
<dbReference type="Gene3D" id="1.20.1070.10">
    <property type="entry name" value="Rhodopsin 7-helix transmembrane proteins"/>
    <property type="match status" value="1"/>
</dbReference>
<dbReference type="InterPro" id="IPR000276">
    <property type="entry name" value="GPCR_Rhodpsn"/>
</dbReference>
<evidence type="ECO:0000256" key="5">
    <source>
        <dbReference type="ARBA" id="ARBA00023040"/>
    </source>
</evidence>
<evidence type="ECO:0000256" key="12">
    <source>
        <dbReference type="SAM" id="MobiDB-lite"/>
    </source>
</evidence>
<keyword evidence="6 13" id="KW-0472">Membrane</keyword>
<dbReference type="GO" id="GO:0007204">
    <property type="term" value="P:positive regulation of cytosolic calcium ion concentration"/>
    <property type="evidence" value="ECO:0007669"/>
    <property type="project" value="InterPro"/>
</dbReference>
<keyword evidence="7" id="KW-1015">Disulfide bond</keyword>
<dbReference type="PANTHER" id="PTHR45695:SF35">
    <property type="entry name" value="GALANIN RECEPTOR TYPE 2-LIKE ISOFORM X2"/>
    <property type="match status" value="1"/>
</dbReference>
<reference evidence="15 16" key="1">
    <citation type="journal article" date="2019" name="Mol. Ecol. Resour.">
        <title>Improving Illumina assemblies with Hi-C and long reads: an example with the North African dromedary.</title>
        <authorList>
            <person name="Elbers J.P."/>
            <person name="Rogers M.F."/>
            <person name="Perelman P.L."/>
            <person name="Proskuryakova A.A."/>
            <person name="Serdyukova N.A."/>
            <person name="Johnson W.E."/>
            <person name="Horin P."/>
            <person name="Corander J."/>
            <person name="Murphy D."/>
            <person name="Burger P.A."/>
        </authorList>
    </citation>
    <scope>NUCLEOTIDE SEQUENCE [LARGE SCALE GENOMIC DNA]</scope>
    <source>
        <strain evidence="15">Drom800</strain>
        <tissue evidence="15">Blood</tissue>
    </source>
</reference>
<feature type="region of interest" description="Disordered" evidence="12">
    <location>
        <begin position="532"/>
        <end position="551"/>
    </location>
</feature>
<feature type="transmembrane region" description="Helical" evidence="13">
    <location>
        <begin position="381"/>
        <end position="406"/>
    </location>
</feature>
<dbReference type="CDD" id="cd15097">
    <property type="entry name" value="7tmA_Gal2_Gal3_R"/>
    <property type="match status" value="1"/>
</dbReference>
<feature type="domain" description="G-protein coupled receptors family 1 profile" evidence="14">
    <location>
        <begin position="185"/>
        <end position="435"/>
    </location>
</feature>
<organism evidence="15 16">
    <name type="scientific">Camelus dromedarius</name>
    <name type="common">Dromedary</name>
    <name type="synonym">Arabian camel</name>
    <dbReference type="NCBI Taxonomy" id="9838"/>
    <lineage>
        <taxon>Eukaryota</taxon>
        <taxon>Metazoa</taxon>
        <taxon>Chordata</taxon>
        <taxon>Craniata</taxon>
        <taxon>Vertebrata</taxon>
        <taxon>Euteleostomi</taxon>
        <taxon>Mammalia</taxon>
        <taxon>Eutheria</taxon>
        <taxon>Laurasiatheria</taxon>
        <taxon>Artiodactyla</taxon>
        <taxon>Tylopoda</taxon>
        <taxon>Camelidae</taxon>
        <taxon>Camelus</taxon>
    </lineage>
</organism>
<dbReference type="Pfam" id="PF00001">
    <property type="entry name" value="7tm_1"/>
    <property type="match status" value="1"/>
</dbReference>
<accession>A0A5N4D5N0</accession>
<keyword evidence="9 11" id="KW-0807">Transducer</keyword>
<feature type="region of interest" description="Disordered" evidence="12">
    <location>
        <begin position="1"/>
        <end position="92"/>
    </location>
</feature>
<feature type="transmembrane region" description="Helical" evidence="13">
    <location>
        <begin position="243"/>
        <end position="264"/>
    </location>
</feature>
<feature type="transmembrane region" description="Helical" evidence="13">
    <location>
        <begin position="418"/>
        <end position="438"/>
    </location>
</feature>
<dbReference type="PRINTS" id="PR01419">
    <property type="entry name" value="GALANIN2R"/>
</dbReference>
<dbReference type="InterPro" id="IPR003907">
    <property type="entry name" value="GAL2_rcpt"/>
</dbReference>
<keyword evidence="8 11" id="KW-0675">Receptor</keyword>
<keyword evidence="3 11" id="KW-0812">Transmembrane</keyword>
<dbReference type="SUPFAM" id="SSF81321">
    <property type="entry name" value="Family A G protein-coupled receptor-like"/>
    <property type="match status" value="1"/>
</dbReference>
<comment type="subcellular location">
    <subcellularLocation>
        <location evidence="1">Membrane</location>
        <topology evidence="1">Multi-pass membrane protein</topology>
    </subcellularLocation>
</comment>
<feature type="transmembrane region" description="Helical" evidence="13">
    <location>
        <begin position="285"/>
        <end position="306"/>
    </location>
</feature>
<dbReference type="PROSITE" id="PS50262">
    <property type="entry name" value="G_PROTEIN_RECEP_F1_2"/>
    <property type="match status" value="1"/>
</dbReference>
<dbReference type="PRINTS" id="PR00663">
    <property type="entry name" value="GALANINR"/>
</dbReference>
<proteinExistence type="inferred from homology"/>
<evidence type="ECO:0000256" key="6">
    <source>
        <dbReference type="ARBA" id="ARBA00023136"/>
    </source>
</evidence>
<dbReference type="PANTHER" id="PTHR45695">
    <property type="entry name" value="LEUCOKININ RECEPTOR-RELATED"/>
    <property type="match status" value="1"/>
</dbReference>
<feature type="transmembrane region" description="Helical" evidence="13">
    <location>
        <begin position="173"/>
        <end position="194"/>
    </location>
</feature>